<sequence>MASCYLYLRASGVTASSSERSTSKFRMPPRRFATTSHGEFTSNNPLAEITGFVDHRLESLEL</sequence>
<gene>
    <name evidence="1" type="ORF">BDV98DRAFT_50107</name>
</gene>
<dbReference type="AlphaFoldDB" id="A0A5C3QLP9"/>
<evidence type="ECO:0000313" key="2">
    <source>
        <dbReference type="Proteomes" id="UP000305067"/>
    </source>
</evidence>
<reference evidence="1 2" key="1">
    <citation type="journal article" date="2019" name="Nat. Ecol. Evol.">
        <title>Megaphylogeny resolves global patterns of mushroom evolution.</title>
        <authorList>
            <person name="Varga T."/>
            <person name="Krizsan K."/>
            <person name="Foldi C."/>
            <person name="Dima B."/>
            <person name="Sanchez-Garcia M."/>
            <person name="Sanchez-Ramirez S."/>
            <person name="Szollosi G.J."/>
            <person name="Szarkandi J.G."/>
            <person name="Papp V."/>
            <person name="Albert L."/>
            <person name="Andreopoulos W."/>
            <person name="Angelini C."/>
            <person name="Antonin V."/>
            <person name="Barry K.W."/>
            <person name="Bougher N.L."/>
            <person name="Buchanan P."/>
            <person name="Buyck B."/>
            <person name="Bense V."/>
            <person name="Catcheside P."/>
            <person name="Chovatia M."/>
            <person name="Cooper J."/>
            <person name="Damon W."/>
            <person name="Desjardin D."/>
            <person name="Finy P."/>
            <person name="Geml J."/>
            <person name="Haridas S."/>
            <person name="Hughes K."/>
            <person name="Justo A."/>
            <person name="Karasinski D."/>
            <person name="Kautmanova I."/>
            <person name="Kiss B."/>
            <person name="Kocsube S."/>
            <person name="Kotiranta H."/>
            <person name="LaButti K.M."/>
            <person name="Lechner B.E."/>
            <person name="Liimatainen K."/>
            <person name="Lipzen A."/>
            <person name="Lukacs Z."/>
            <person name="Mihaltcheva S."/>
            <person name="Morgado L.N."/>
            <person name="Niskanen T."/>
            <person name="Noordeloos M.E."/>
            <person name="Ohm R.A."/>
            <person name="Ortiz-Santana B."/>
            <person name="Ovrebo C."/>
            <person name="Racz N."/>
            <person name="Riley R."/>
            <person name="Savchenko A."/>
            <person name="Shiryaev A."/>
            <person name="Soop K."/>
            <person name="Spirin V."/>
            <person name="Szebenyi C."/>
            <person name="Tomsovsky M."/>
            <person name="Tulloss R.E."/>
            <person name="Uehling J."/>
            <person name="Grigoriev I.V."/>
            <person name="Vagvolgyi C."/>
            <person name="Papp T."/>
            <person name="Martin F.M."/>
            <person name="Miettinen O."/>
            <person name="Hibbett D.S."/>
            <person name="Nagy L.G."/>
        </authorList>
    </citation>
    <scope>NUCLEOTIDE SEQUENCE [LARGE SCALE GENOMIC DNA]</scope>
    <source>
        <strain evidence="1 2">CBS 309.79</strain>
    </source>
</reference>
<protein>
    <submittedName>
        <fullName evidence="1">Uncharacterized protein</fullName>
    </submittedName>
</protein>
<dbReference type="Proteomes" id="UP000305067">
    <property type="component" value="Unassembled WGS sequence"/>
</dbReference>
<keyword evidence="2" id="KW-1185">Reference proteome</keyword>
<accession>A0A5C3QLP9</accession>
<evidence type="ECO:0000313" key="1">
    <source>
        <dbReference type="EMBL" id="TFL02090.1"/>
    </source>
</evidence>
<dbReference type="EMBL" id="ML178823">
    <property type="protein sequence ID" value="TFL02090.1"/>
    <property type="molecule type" value="Genomic_DNA"/>
</dbReference>
<name>A0A5C3QLP9_9AGAR</name>
<organism evidence="1 2">
    <name type="scientific">Pterulicium gracile</name>
    <dbReference type="NCBI Taxonomy" id="1884261"/>
    <lineage>
        <taxon>Eukaryota</taxon>
        <taxon>Fungi</taxon>
        <taxon>Dikarya</taxon>
        <taxon>Basidiomycota</taxon>
        <taxon>Agaricomycotina</taxon>
        <taxon>Agaricomycetes</taxon>
        <taxon>Agaricomycetidae</taxon>
        <taxon>Agaricales</taxon>
        <taxon>Pleurotineae</taxon>
        <taxon>Pterulaceae</taxon>
        <taxon>Pterulicium</taxon>
    </lineage>
</organism>
<proteinExistence type="predicted"/>